<name>A0A931CN62_9MICC</name>
<evidence type="ECO:0000313" key="4">
    <source>
        <dbReference type="Proteomes" id="UP000655366"/>
    </source>
</evidence>
<feature type="compositionally biased region" description="Basic and acidic residues" evidence="2">
    <location>
        <begin position="293"/>
        <end position="313"/>
    </location>
</feature>
<feature type="coiled-coil region" evidence="1">
    <location>
        <begin position="51"/>
        <end position="99"/>
    </location>
</feature>
<keyword evidence="1" id="KW-0175">Coiled coil</keyword>
<accession>A0A931CN62</accession>
<keyword evidence="4" id="KW-1185">Reference proteome</keyword>
<sequence length="348" mass="40014">MNTDNDGEQREEDGCEKPQTDGPGCDPKLIDDVQCRMMGIAKEAEYNAPLKDALEKAKTDYELTRKSYRQARQDVQMKVQDLRHAVKQLTERVRCKIEQERVVRNIDRAFGQVVAELAKCQPDPGCCCSAEDCDFDLDITGIPYDELVKRVDKYQQRTDAASKCFTDLVGEPAALQLRVAACKDDVDKVNAALLADEATTDLKMLYAQALVAERGIERVWLGFADVHEFVECLCCALTCWTNGCGAVSRLKGAQAERDCRRKAVDDHCLRLQTNTVDEIVAIYDKHCADERPCEKDKDRHERHEEHEERREEHEEREEPEERERHERREGHEHHGEPDWYERHGGRGR</sequence>
<feature type="compositionally biased region" description="Acidic residues" evidence="2">
    <location>
        <begin position="1"/>
        <end position="14"/>
    </location>
</feature>
<protein>
    <submittedName>
        <fullName evidence="3">Uncharacterized protein</fullName>
    </submittedName>
</protein>
<evidence type="ECO:0000256" key="2">
    <source>
        <dbReference type="SAM" id="MobiDB-lite"/>
    </source>
</evidence>
<reference evidence="3 4" key="1">
    <citation type="submission" date="2020-11" db="EMBL/GenBank/DDBJ databases">
        <title>Arthrobacter antarcticus sp. nov., isolated from Antarctic Soil.</title>
        <authorList>
            <person name="Li J."/>
        </authorList>
    </citation>
    <scope>NUCLEOTIDE SEQUENCE [LARGE SCALE GENOMIC DNA]</scope>
    <source>
        <strain evidence="3 4">Z1-20</strain>
    </source>
</reference>
<dbReference type="Proteomes" id="UP000655366">
    <property type="component" value="Unassembled WGS sequence"/>
</dbReference>
<feature type="region of interest" description="Disordered" evidence="2">
    <location>
        <begin position="293"/>
        <end position="348"/>
    </location>
</feature>
<feature type="compositionally biased region" description="Basic and acidic residues" evidence="2">
    <location>
        <begin position="319"/>
        <end position="348"/>
    </location>
</feature>
<organism evidence="3 4">
    <name type="scientific">Arthrobacter terrae</name>
    <dbReference type="NCBI Taxonomy" id="2935737"/>
    <lineage>
        <taxon>Bacteria</taxon>
        <taxon>Bacillati</taxon>
        <taxon>Actinomycetota</taxon>
        <taxon>Actinomycetes</taxon>
        <taxon>Micrococcales</taxon>
        <taxon>Micrococcaceae</taxon>
        <taxon>Arthrobacter</taxon>
    </lineage>
</organism>
<feature type="region of interest" description="Disordered" evidence="2">
    <location>
        <begin position="1"/>
        <end position="26"/>
    </location>
</feature>
<comment type="caution">
    <text evidence="3">The sequence shown here is derived from an EMBL/GenBank/DDBJ whole genome shotgun (WGS) entry which is preliminary data.</text>
</comment>
<gene>
    <name evidence="3" type="ORF">IV500_00495</name>
</gene>
<evidence type="ECO:0000256" key="1">
    <source>
        <dbReference type="SAM" id="Coils"/>
    </source>
</evidence>
<proteinExistence type="predicted"/>
<dbReference type="RefSeq" id="WP_196394866.1">
    <property type="nucleotide sequence ID" value="NZ_JADNYM010000001.1"/>
</dbReference>
<dbReference type="AlphaFoldDB" id="A0A931CN62"/>
<dbReference type="EMBL" id="JADNYM010000001">
    <property type="protein sequence ID" value="MBG0737919.1"/>
    <property type="molecule type" value="Genomic_DNA"/>
</dbReference>
<evidence type="ECO:0000313" key="3">
    <source>
        <dbReference type="EMBL" id="MBG0737919.1"/>
    </source>
</evidence>